<feature type="compositionally biased region" description="Low complexity" evidence="1">
    <location>
        <begin position="271"/>
        <end position="281"/>
    </location>
</feature>
<dbReference type="Proteomes" id="UP000078290">
    <property type="component" value="Unassembled WGS sequence"/>
</dbReference>
<proteinExistence type="predicted"/>
<evidence type="ECO:0000313" key="3">
    <source>
        <dbReference type="Proteomes" id="UP000078290"/>
    </source>
</evidence>
<feature type="region of interest" description="Disordered" evidence="1">
    <location>
        <begin position="271"/>
        <end position="406"/>
    </location>
</feature>
<gene>
    <name evidence="2" type="ORF">A7K69_18880</name>
</gene>
<reference evidence="3" key="1">
    <citation type="submission" date="2016-05" db="EMBL/GenBank/DDBJ databases">
        <authorList>
            <person name="Wang W."/>
            <person name="Zhu L."/>
        </authorList>
    </citation>
    <scope>NUCLEOTIDE SEQUENCE [LARGE SCALE GENOMIC DNA]</scope>
    <source>
        <strain evidence="3">W-2</strain>
    </source>
</reference>
<accession>A0A1B7KSP6</accession>
<organism evidence="2 3">
    <name type="scientific">Parageobacillus thermoglucosidasius</name>
    <name type="common">Geobacillus thermoglucosidasius</name>
    <dbReference type="NCBI Taxonomy" id="1426"/>
    <lineage>
        <taxon>Bacteria</taxon>
        <taxon>Bacillati</taxon>
        <taxon>Bacillota</taxon>
        <taxon>Bacilli</taxon>
        <taxon>Bacillales</taxon>
        <taxon>Anoxybacillaceae</taxon>
        <taxon>Parageobacillus</taxon>
    </lineage>
</organism>
<feature type="compositionally biased region" description="Basic and acidic residues" evidence="1">
    <location>
        <begin position="297"/>
        <end position="306"/>
    </location>
</feature>
<evidence type="ECO:0008006" key="4">
    <source>
        <dbReference type="Google" id="ProtNLM"/>
    </source>
</evidence>
<comment type="caution">
    <text evidence="2">The sequence shown here is derived from an EMBL/GenBank/DDBJ whole genome shotgun (WGS) entry which is preliminary data.</text>
</comment>
<evidence type="ECO:0000256" key="1">
    <source>
        <dbReference type="SAM" id="MobiDB-lite"/>
    </source>
</evidence>
<feature type="compositionally biased region" description="Basic and acidic residues" evidence="1">
    <location>
        <begin position="390"/>
        <end position="406"/>
    </location>
</feature>
<evidence type="ECO:0000313" key="2">
    <source>
        <dbReference type="EMBL" id="OAT73092.1"/>
    </source>
</evidence>
<protein>
    <recommendedName>
        <fullName evidence="4">Spore coat protein</fullName>
    </recommendedName>
</protein>
<name>A0A1B7KSP6_PARTM</name>
<feature type="compositionally biased region" description="Acidic residues" evidence="1">
    <location>
        <begin position="284"/>
        <end position="296"/>
    </location>
</feature>
<dbReference type="OrthoDB" id="2452727at2"/>
<feature type="compositionally biased region" description="Basic residues" evidence="1">
    <location>
        <begin position="307"/>
        <end position="389"/>
    </location>
</feature>
<dbReference type="AlphaFoldDB" id="A0A1B7KSP6"/>
<sequence>MIRKQMDSNSVESNAYLETLKGKRVTVYRGGPESRVGRLLDVQSDYVALMPENSDNSATNNSTNNHSATNNSIVYYNLRHVQSISENSKANSVESNLRQVQSISENLNDNTMESPTVFDDYPELLLANDFTELLKKMVGSVINVNQGGPEFKTGIVLNVADDYMILLTEDDGIVFYNTIHVKSVSEQNNSESDAENDFFIDYNYFDNIDAKNFYDLFDYFAYKWISINRGGPEALEGVLVQEEGEHYTLVNNNEVIRVYPYHIKSISIGSKGSLKQQQNNNETAENEGDEDEDMTYEDDRASDRDYRSRHRTSGRSHRSRHRTSGRDHRSRHRTSGRSHRSRHRTSGRSHRSRHRTSGRDHRSRHRTSGRDHRSRHRTSGRSHRSHRRSYSQERTVKTIDYVWDPR</sequence>
<dbReference type="EMBL" id="LXMA01000014">
    <property type="protein sequence ID" value="OAT73092.1"/>
    <property type="molecule type" value="Genomic_DNA"/>
</dbReference>
<dbReference type="RefSeq" id="WP_064551386.1">
    <property type="nucleotide sequence ID" value="NZ_LXMA01000014.1"/>
</dbReference>